<name>A0A8J4PXQ0_9MYCE</name>
<dbReference type="Proteomes" id="UP000695562">
    <property type="component" value="Unassembled WGS sequence"/>
</dbReference>
<keyword evidence="1 5" id="KW-0479">Metal-binding</keyword>
<dbReference type="SMART" id="SM00440">
    <property type="entry name" value="ZnF_C2C2"/>
    <property type="match status" value="1"/>
</dbReference>
<comment type="similarity">
    <text evidence="4 7">Belongs to the archaeal rpoM/eukaryotic RPA12/RPB9/RPC11 RNA polymerase family.</text>
</comment>
<dbReference type="GO" id="GO:0003899">
    <property type="term" value="F:DNA-directed RNA polymerase activity"/>
    <property type="evidence" value="ECO:0007669"/>
    <property type="project" value="InterPro"/>
</dbReference>
<evidence type="ECO:0000256" key="4">
    <source>
        <dbReference type="PIRNR" id="PIRNR005586"/>
    </source>
</evidence>
<feature type="binding site" evidence="5">
    <location>
        <position position="77"/>
    </location>
    <ligand>
        <name>Zn(2+)</name>
        <dbReference type="ChEBI" id="CHEBI:29105"/>
        <label>2</label>
    </ligand>
</feature>
<feature type="binding site" evidence="5">
    <location>
        <position position="105"/>
    </location>
    <ligand>
        <name>Zn(2+)</name>
        <dbReference type="ChEBI" id="CHEBI:29105"/>
        <label>2</label>
    </ligand>
</feature>
<comment type="caution">
    <text evidence="10">The sequence shown here is derived from an EMBL/GenBank/DDBJ whole genome shotgun (WGS) entry which is preliminary data.</text>
</comment>
<dbReference type="GO" id="GO:0006386">
    <property type="term" value="P:termination of RNA polymerase III transcription"/>
    <property type="evidence" value="ECO:0007669"/>
    <property type="project" value="TreeGrafter"/>
</dbReference>
<protein>
    <recommendedName>
        <fullName evidence="4">DNA-directed RNA polymerase subunit</fullName>
    </recommendedName>
</protein>
<comment type="function">
    <text evidence="4">DNA-dependent RNA polymerase catalyzes the transcription of DNA into RNA using the four ribonucleoside triphosphates as substrates.</text>
</comment>
<dbReference type="SMART" id="SM00661">
    <property type="entry name" value="RPOL9"/>
    <property type="match status" value="1"/>
</dbReference>
<sequence>MLFCPLCANMLLLESASDGRVNNQSQFYCSTCAYVFRINNKVTTKVPLLRKQVDSDVFGGDEAWLQAEQCEAECGKCHHKRANFMEIQVDTIDEPKTSYFKCIKCSFLWSKKKDTL</sequence>
<keyword evidence="3 5" id="KW-0862">Zinc</keyword>
<feature type="binding site" evidence="5">
    <location>
        <position position="29"/>
    </location>
    <ligand>
        <name>Zn(2+)</name>
        <dbReference type="ChEBI" id="CHEBI:29105"/>
        <label>1</label>
    </ligand>
</feature>
<dbReference type="PIRSF" id="PIRSF005586">
    <property type="entry name" value="RNApol_RpoM"/>
    <property type="match status" value="1"/>
</dbReference>
<dbReference type="AlphaFoldDB" id="A0A8J4PXQ0"/>
<evidence type="ECO:0000259" key="9">
    <source>
        <dbReference type="PROSITE" id="PS51133"/>
    </source>
</evidence>
<dbReference type="InterPro" id="IPR001222">
    <property type="entry name" value="Znf_TFIIS"/>
</dbReference>
<dbReference type="Pfam" id="PF01096">
    <property type="entry name" value="Zn_ribbon_TFIIS"/>
    <property type="match status" value="1"/>
</dbReference>
<dbReference type="InterPro" id="IPR012164">
    <property type="entry name" value="Rpa12/Rpb9/Rpc10/TFS"/>
</dbReference>
<keyword evidence="2 6" id="KW-0863">Zinc-finger</keyword>
<dbReference type="GO" id="GO:0003676">
    <property type="term" value="F:nucleic acid binding"/>
    <property type="evidence" value="ECO:0007669"/>
    <property type="project" value="InterPro"/>
</dbReference>
<dbReference type="PANTHER" id="PTHR11239">
    <property type="entry name" value="DNA-DIRECTED RNA POLYMERASE"/>
    <property type="match status" value="1"/>
</dbReference>
<feature type="domain" description="TFIIS-type" evidence="9">
    <location>
        <begin position="70"/>
        <end position="110"/>
    </location>
</feature>
<gene>
    <name evidence="10" type="ORF">CYY_004670</name>
</gene>
<keyword evidence="4 7" id="KW-0804">Transcription</keyword>
<feature type="signal peptide" evidence="8">
    <location>
        <begin position="1"/>
        <end position="19"/>
    </location>
</feature>
<evidence type="ECO:0000313" key="10">
    <source>
        <dbReference type="EMBL" id="KAF2074019.1"/>
    </source>
</evidence>
<dbReference type="PROSITE" id="PS51133">
    <property type="entry name" value="ZF_TFIIS_2"/>
    <property type="match status" value="1"/>
</dbReference>
<feature type="binding site" evidence="5">
    <location>
        <position position="4"/>
    </location>
    <ligand>
        <name>Zn(2+)</name>
        <dbReference type="ChEBI" id="CHEBI:29105"/>
        <label>1</label>
    </ligand>
</feature>
<evidence type="ECO:0000256" key="6">
    <source>
        <dbReference type="PIRSR" id="PIRSR005586-2"/>
    </source>
</evidence>
<accession>A0A8J4PXQ0</accession>
<feature type="binding site" evidence="5">
    <location>
        <position position="32"/>
    </location>
    <ligand>
        <name>Zn(2+)</name>
        <dbReference type="ChEBI" id="CHEBI:29105"/>
        <label>1</label>
    </ligand>
</feature>
<evidence type="ECO:0000256" key="7">
    <source>
        <dbReference type="RuleBase" id="RU003474"/>
    </source>
</evidence>
<evidence type="ECO:0000256" key="1">
    <source>
        <dbReference type="ARBA" id="ARBA00022723"/>
    </source>
</evidence>
<evidence type="ECO:0000313" key="11">
    <source>
        <dbReference type="Proteomes" id="UP000695562"/>
    </source>
</evidence>
<feature type="binding site" evidence="5">
    <location>
        <position position="7"/>
    </location>
    <ligand>
        <name>Zn(2+)</name>
        <dbReference type="ChEBI" id="CHEBI:29105"/>
        <label>1</label>
    </ligand>
</feature>
<feature type="zinc finger region" description="C4-type" evidence="6">
    <location>
        <begin position="4"/>
        <end position="32"/>
    </location>
</feature>
<keyword evidence="8" id="KW-0732">Signal</keyword>
<feature type="binding site" evidence="5">
    <location>
        <position position="74"/>
    </location>
    <ligand>
        <name>Zn(2+)</name>
        <dbReference type="ChEBI" id="CHEBI:29105"/>
        <label>2</label>
    </ligand>
</feature>
<dbReference type="GO" id="GO:0008270">
    <property type="term" value="F:zinc ion binding"/>
    <property type="evidence" value="ECO:0007669"/>
    <property type="project" value="UniProtKB-KW"/>
</dbReference>
<evidence type="ECO:0000256" key="3">
    <source>
        <dbReference type="ARBA" id="ARBA00022833"/>
    </source>
</evidence>
<feature type="binding site" evidence="5">
    <location>
        <position position="102"/>
    </location>
    <ligand>
        <name>Zn(2+)</name>
        <dbReference type="ChEBI" id="CHEBI:29105"/>
        <label>2</label>
    </ligand>
</feature>
<proteinExistence type="inferred from homology"/>
<evidence type="ECO:0000256" key="8">
    <source>
        <dbReference type="SAM" id="SignalP"/>
    </source>
</evidence>
<dbReference type="Pfam" id="PF02150">
    <property type="entry name" value="Zn_ribbon_RPB9"/>
    <property type="match status" value="1"/>
</dbReference>
<feature type="chain" id="PRO_5035322143" description="DNA-directed RNA polymerase subunit" evidence="8">
    <location>
        <begin position="20"/>
        <end position="116"/>
    </location>
</feature>
<keyword evidence="4 7" id="KW-0240">DNA-directed RNA polymerase</keyword>
<reference evidence="10" key="1">
    <citation type="submission" date="2020-01" db="EMBL/GenBank/DDBJ databases">
        <title>Development of genomics and gene disruption for Polysphondylium violaceum indicates a role for the polyketide synthase stlB in stalk morphogenesis.</title>
        <authorList>
            <person name="Narita B."/>
            <person name="Kawabe Y."/>
            <person name="Kin K."/>
            <person name="Saito T."/>
            <person name="Gibbs R."/>
            <person name="Kuspa A."/>
            <person name="Muzny D."/>
            <person name="Queller D."/>
            <person name="Richards S."/>
            <person name="Strassman J."/>
            <person name="Sucgang R."/>
            <person name="Worley K."/>
            <person name="Schaap P."/>
        </authorList>
    </citation>
    <scope>NUCLEOTIDE SEQUENCE</scope>
    <source>
        <strain evidence="10">QSvi11</strain>
    </source>
</reference>
<dbReference type="GO" id="GO:0005666">
    <property type="term" value="C:RNA polymerase III complex"/>
    <property type="evidence" value="ECO:0007669"/>
    <property type="project" value="TreeGrafter"/>
</dbReference>
<evidence type="ECO:0000256" key="5">
    <source>
        <dbReference type="PIRSR" id="PIRSR005586-1"/>
    </source>
</evidence>
<organism evidence="10 11">
    <name type="scientific">Polysphondylium violaceum</name>
    <dbReference type="NCBI Taxonomy" id="133409"/>
    <lineage>
        <taxon>Eukaryota</taxon>
        <taxon>Amoebozoa</taxon>
        <taxon>Evosea</taxon>
        <taxon>Eumycetozoa</taxon>
        <taxon>Dictyostelia</taxon>
        <taxon>Dictyosteliales</taxon>
        <taxon>Dictyosteliaceae</taxon>
        <taxon>Polysphondylium</taxon>
    </lineage>
</organism>
<keyword evidence="11" id="KW-1185">Reference proteome</keyword>
<dbReference type="EMBL" id="AJWJ01000169">
    <property type="protein sequence ID" value="KAF2074019.1"/>
    <property type="molecule type" value="Genomic_DNA"/>
</dbReference>
<dbReference type="PANTHER" id="PTHR11239:SF12">
    <property type="entry name" value="DNA-DIRECTED RNA POLYMERASE III SUBUNIT RPC10"/>
    <property type="match status" value="1"/>
</dbReference>
<keyword evidence="4" id="KW-0539">Nucleus</keyword>
<comment type="subcellular location">
    <subcellularLocation>
        <location evidence="4">Nucleus</location>
    </subcellularLocation>
</comment>
<dbReference type="Gene3D" id="2.20.25.10">
    <property type="match status" value="1"/>
</dbReference>
<dbReference type="OrthoDB" id="282152at2759"/>
<dbReference type="SUPFAM" id="SSF57783">
    <property type="entry name" value="Zinc beta-ribbon"/>
    <property type="match status" value="1"/>
</dbReference>
<evidence type="ECO:0000256" key="2">
    <source>
        <dbReference type="ARBA" id="ARBA00022771"/>
    </source>
</evidence>
<dbReference type="InterPro" id="IPR001529">
    <property type="entry name" value="Zn_ribbon_RPB9"/>
</dbReference>